<proteinExistence type="predicted"/>
<reference evidence="2 3" key="1">
    <citation type="submission" date="2011-01" db="EMBL/GenBank/DDBJ databases">
        <title>Complete sequence of chromosome of Streptomyces flavogriseus ATCC 33331.</title>
        <authorList>
            <consortium name="US DOE Joint Genome Institute"/>
            <person name="Lucas S."/>
            <person name="Copeland A."/>
            <person name="Lapidus A."/>
            <person name="Cheng J.-F."/>
            <person name="Goodwin L."/>
            <person name="Pitluck S."/>
            <person name="Davenport K."/>
            <person name="Detter J.C."/>
            <person name="Han C."/>
            <person name="Tapia R."/>
            <person name="Land M."/>
            <person name="Hauser L."/>
            <person name="Kyrpides N."/>
            <person name="Ivanova N."/>
            <person name="Ovchinnikova G."/>
            <person name="Pagani I."/>
            <person name="Brumm P."/>
            <person name="Mead D."/>
            <person name="Woyke T."/>
        </authorList>
    </citation>
    <scope>NUCLEOTIDE SEQUENCE [LARGE SCALE GENOMIC DNA]</scope>
    <source>
        <strain evidence="3">ATCC 33331 / IAF-45CD</strain>
    </source>
</reference>
<dbReference type="AlphaFoldDB" id="A0A8D4BE52"/>
<name>A0A8D4BE52_STRFA</name>
<dbReference type="EMBL" id="CP002475">
    <property type="protein sequence ID" value="ADW07452.1"/>
    <property type="molecule type" value="Genomic_DNA"/>
</dbReference>
<organism evidence="2 3">
    <name type="scientific">Streptomyces pratensis (strain ATCC 33331 / IAF-45CD)</name>
    <dbReference type="NCBI Taxonomy" id="591167"/>
    <lineage>
        <taxon>Bacteria</taxon>
        <taxon>Bacillati</taxon>
        <taxon>Actinomycetota</taxon>
        <taxon>Actinomycetes</taxon>
        <taxon>Kitasatosporales</taxon>
        <taxon>Streptomycetaceae</taxon>
        <taxon>Streptomyces</taxon>
    </lineage>
</organism>
<dbReference type="InterPro" id="IPR034660">
    <property type="entry name" value="DinB/YfiT-like"/>
</dbReference>
<evidence type="ECO:0000259" key="1">
    <source>
        <dbReference type="Pfam" id="PF11716"/>
    </source>
</evidence>
<dbReference type="KEGG" id="sfa:Sfla_6069"/>
<feature type="domain" description="Mycothiol-dependent maleylpyruvate isomerase metal-binding" evidence="1">
    <location>
        <begin position="23"/>
        <end position="112"/>
    </location>
</feature>
<dbReference type="Gene3D" id="1.20.120.450">
    <property type="entry name" value="dinb family like domain"/>
    <property type="match status" value="1"/>
</dbReference>
<dbReference type="Pfam" id="PF11716">
    <property type="entry name" value="MDMPI_N"/>
    <property type="match status" value="1"/>
</dbReference>
<protein>
    <recommendedName>
        <fullName evidence="1">Mycothiol-dependent maleylpyruvate isomerase metal-binding domain-containing protein</fullName>
    </recommendedName>
</protein>
<dbReference type="GO" id="GO:0046872">
    <property type="term" value="F:metal ion binding"/>
    <property type="evidence" value="ECO:0007669"/>
    <property type="project" value="InterPro"/>
</dbReference>
<sequence>MTTDSTPVVENGPGAGGTWSLIRSERAALAADLSRLSDAQWSTPSLCSELTVREVLAHLTAAASLNAVRWMAGVIRCRFDFDRQVAMRLAEHLGASPAETLQRFRSIVPSTTKPPLPVVAMLGESIVHAEDIRRPLGIHRDHPIETVTRVADHYRSSDLVLPAKRRVRGLRLVASDGPFTAGAGPLVSGTTMALVMAMAGRASYLGELEGEGVGLLRERCGTA</sequence>
<gene>
    <name evidence="2" type="ordered locus">Sfla_6069</name>
</gene>
<evidence type="ECO:0000313" key="2">
    <source>
        <dbReference type="EMBL" id="ADW07452.1"/>
    </source>
</evidence>
<accession>A0A8D4BE52</accession>
<dbReference type="OrthoDB" id="5178565at2"/>
<dbReference type="NCBIfam" id="TIGR03083">
    <property type="entry name" value="maleylpyruvate isomerase family mycothiol-dependent enzyme"/>
    <property type="match status" value="1"/>
</dbReference>
<evidence type="ECO:0000313" key="3">
    <source>
        <dbReference type="Proteomes" id="UP000002066"/>
    </source>
</evidence>
<dbReference type="SUPFAM" id="SSF109854">
    <property type="entry name" value="DinB/YfiT-like putative metalloenzymes"/>
    <property type="match status" value="1"/>
</dbReference>
<dbReference type="InterPro" id="IPR017517">
    <property type="entry name" value="Maleyloyr_isom"/>
</dbReference>
<dbReference type="InterPro" id="IPR024344">
    <property type="entry name" value="MDMPI_metal-binding"/>
</dbReference>
<dbReference type="Proteomes" id="UP000002066">
    <property type="component" value="Chromosome"/>
</dbReference>